<feature type="compositionally biased region" description="Low complexity" evidence="1">
    <location>
        <begin position="105"/>
        <end position="116"/>
    </location>
</feature>
<sequence length="474" mass="53533">MEKRTHESPMEWEYQTQGPMDPTSPFVTSTRKAQQNIGVFGSQLGTFGQSSFSRTQSSPYKPLSATPGHSSFASNPQLQRTATAPAFRNSAFTTPRKPLDHDVFSEVSAAESSPAATDGSDCPDTPEMENSRSFGQMAITPARNRALLSKKASGKGEIPRVVFNTRDKVRKRKRRQEDKDIGSYRLPYKQADEWDESEGADSDDSAFRPNDPSPNKTSRARGKKGWFTNFLSTIQKHPYAPAILGYWLQLAFNLVIVGIVTWVMWIIISGFKDDFWAARQELRAGVVEEMAKCAKDYAENRCAPKEQRLPAMNLMCEEWESCMNQDPDKVRRVQLGAKNIVEIINEIFETMHWKTLAVFFLLFAMLCFSGASLFKSTPGNFTTVPHQPQHSQTANVHMLAQSQQQQGQYYSMMPMTPRHFKGGLLRNNDETPDTDASPSGFRMLPPPSFRRNRSPSKEERARSPTKSRSPTKRY</sequence>
<organism evidence="4 5">
    <name type="scientific">Pseudomassariella vexata</name>
    <dbReference type="NCBI Taxonomy" id="1141098"/>
    <lineage>
        <taxon>Eukaryota</taxon>
        <taxon>Fungi</taxon>
        <taxon>Dikarya</taxon>
        <taxon>Ascomycota</taxon>
        <taxon>Pezizomycotina</taxon>
        <taxon>Sordariomycetes</taxon>
        <taxon>Xylariomycetidae</taxon>
        <taxon>Amphisphaeriales</taxon>
        <taxon>Pseudomassariaceae</taxon>
        <taxon>Pseudomassariella</taxon>
    </lineage>
</organism>
<feature type="compositionally biased region" description="Basic residues" evidence="1">
    <location>
        <begin position="463"/>
        <end position="474"/>
    </location>
</feature>
<feature type="region of interest" description="Disordered" evidence="1">
    <location>
        <begin position="192"/>
        <end position="221"/>
    </location>
</feature>
<feature type="region of interest" description="Disordered" evidence="1">
    <location>
        <begin position="420"/>
        <end position="474"/>
    </location>
</feature>
<feature type="compositionally biased region" description="Polar residues" evidence="1">
    <location>
        <begin position="67"/>
        <end position="82"/>
    </location>
</feature>
<dbReference type="PANTHER" id="PTHR28136">
    <property type="entry name" value="NUCLEUS EXPORT PROTEIN BRR6"/>
    <property type="match status" value="1"/>
</dbReference>
<proteinExistence type="predicted"/>
<keyword evidence="2" id="KW-0812">Transmembrane</keyword>
<dbReference type="OrthoDB" id="5961at2759"/>
<dbReference type="RefSeq" id="XP_040709770.1">
    <property type="nucleotide sequence ID" value="XM_040861511.1"/>
</dbReference>
<dbReference type="Pfam" id="PF10104">
    <property type="entry name" value="Brr6_like_C_C"/>
    <property type="match status" value="1"/>
</dbReference>
<evidence type="ECO:0000313" key="5">
    <source>
        <dbReference type="Proteomes" id="UP000193689"/>
    </source>
</evidence>
<dbReference type="SMART" id="SM01042">
    <property type="entry name" value="Brr6_like_C_C"/>
    <property type="match status" value="1"/>
</dbReference>
<evidence type="ECO:0000256" key="2">
    <source>
        <dbReference type="SAM" id="Phobius"/>
    </source>
</evidence>
<dbReference type="STRING" id="1141098.A0A1Y2D8X2"/>
<dbReference type="PANTHER" id="PTHR28136:SF1">
    <property type="entry name" value="NUCLEUS EXPORT PROTEIN BRL1"/>
    <property type="match status" value="1"/>
</dbReference>
<keyword evidence="5" id="KW-1185">Reference proteome</keyword>
<feature type="domain" description="Brl1/Brr6" evidence="3">
    <location>
        <begin position="244"/>
        <end position="375"/>
    </location>
</feature>
<protein>
    <submittedName>
        <fullName evidence="4">Di-sulfide bridge nucleocytoplasmic transport domain-domain-containing protein</fullName>
    </submittedName>
</protein>
<name>A0A1Y2D8X2_9PEZI</name>
<dbReference type="InParanoid" id="A0A1Y2D8X2"/>
<feature type="transmembrane region" description="Helical" evidence="2">
    <location>
        <begin position="246"/>
        <end position="268"/>
    </location>
</feature>
<dbReference type="GO" id="GO:0055088">
    <property type="term" value="P:lipid homeostasis"/>
    <property type="evidence" value="ECO:0007669"/>
    <property type="project" value="InterPro"/>
</dbReference>
<evidence type="ECO:0000259" key="3">
    <source>
        <dbReference type="SMART" id="SM01042"/>
    </source>
</evidence>
<comment type="caution">
    <text evidence="4">The sequence shown here is derived from an EMBL/GenBank/DDBJ whole genome shotgun (WGS) entry which is preliminary data.</text>
</comment>
<feature type="transmembrane region" description="Helical" evidence="2">
    <location>
        <begin position="356"/>
        <end position="374"/>
    </location>
</feature>
<dbReference type="GeneID" id="63777723"/>
<feature type="compositionally biased region" description="Acidic residues" evidence="1">
    <location>
        <begin position="193"/>
        <end position="204"/>
    </location>
</feature>
<dbReference type="Proteomes" id="UP000193689">
    <property type="component" value="Unassembled WGS sequence"/>
</dbReference>
<evidence type="ECO:0000313" key="4">
    <source>
        <dbReference type="EMBL" id="ORY55712.1"/>
    </source>
</evidence>
<keyword evidence="2" id="KW-0472">Membrane</keyword>
<dbReference type="EMBL" id="MCFJ01000026">
    <property type="protein sequence ID" value="ORY55712.1"/>
    <property type="molecule type" value="Genomic_DNA"/>
</dbReference>
<dbReference type="InterPro" id="IPR040202">
    <property type="entry name" value="Brl1/Brr6"/>
</dbReference>
<accession>A0A1Y2D8X2</accession>
<feature type="region of interest" description="Disordered" evidence="1">
    <location>
        <begin position="46"/>
        <end position="131"/>
    </location>
</feature>
<feature type="compositionally biased region" description="Polar residues" evidence="1">
    <location>
        <begin position="46"/>
        <end position="59"/>
    </location>
</feature>
<dbReference type="InterPro" id="IPR018767">
    <property type="entry name" value="Brl1/Brr6_dom"/>
</dbReference>
<dbReference type="GO" id="GO:0006998">
    <property type="term" value="P:nuclear envelope organization"/>
    <property type="evidence" value="ECO:0007669"/>
    <property type="project" value="InterPro"/>
</dbReference>
<gene>
    <name evidence="4" type="ORF">BCR38DRAFT_452232</name>
</gene>
<dbReference type="AlphaFoldDB" id="A0A1Y2D8X2"/>
<feature type="region of interest" description="Disordered" evidence="1">
    <location>
        <begin position="1"/>
        <end position="30"/>
    </location>
</feature>
<dbReference type="GO" id="GO:0031965">
    <property type="term" value="C:nuclear membrane"/>
    <property type="evidence" value="ECO:0007669"/>
    <property type="project" value="InterPro"/>
</dbReference>
<reference evidence="4 5" key="1">
    <citation type="submission" date="2016-07" db="EMBL/GenBank/DDBJ databases">
        <title>Pervasive Adenine N6-methylation of Active Genes in Fungi.</title>
        <authorList>
            <consortium name="DOE Joint Genome Institute"/>
            <person name="Mondo S.J."/>
            <person name="Dannebaum R.O."/>
            <person name="Kuo R.C."/>
            <person name="Labutti K."/>
            <person name="Haridas S."/>
            <person name="Kuo A."/>
            <person name="Salamov A."/>
            <person name="Ahrendt S.R."/>
            <person name="Lipzen A."/>
            <person name="Sullivan W."/>
            <person name="Andreopoulos W.B."/>
            <person name="Clum A."/>
            <person name="Lindquist E."/>
            <person name="Daum C."/>
            <person name="Ramamoorthy G.K."/>
            <person name="Gryganskyi A."/>
            <person name="Culley D."/>
            <person name="Magnuson J.K."/>
            <person name="James T.Y."/>
            <person name="O'Malley M.A."/>
            <person name="Stajich J.E."/>
            <person name="Spatafora J.W."/>
            <person name="Visel A."/>
            <person name="Grigoriev I.V."/>
        </authorList>
    </citation>
    <scope>NUCLEOTIDE SEQUENCE [LARGE SCALE GENOMIC DNA]</scope>
    <source>
        <strain evidence="4 5">CBS 129021</strain>
    </source>
</reference>
<keyword evidence="2" id="KW-1133">Transmembrane helix</keyword>
<evidence type="ECO:0000256" key="1">
    <source>
        <dbReference type="SAM" id="MobiDB-lite"/>
    </source>
</evidence>